<keyword evidence="1" id="KW-0732">Signal</keyword>
<dbReference type="Pfam" id="PF13590">
    <property type="entry name" value="DUF4136"/>
    <property type="match status" value="1"/>
</dbReference>
<accession>A0ABS3T2W6</accession>
<name>A0ABS3T2W6_9FLAO</name>
<gene>
    <name evidence="3" type="ORF">J4050_05695</name>
</gene>
<dbReference type="Proteomes" id="UP000676776">
    <property type="component" value="Unassembled WGS sequence"/>
</dbReference>
<proteinExistence type="predicted"/>
<evidence type="ECO:0000259" key="2">
    <source>
        <dbReference type="Pfam" id="PF13590"/>
    </source>
</evidence>
<comment type="caution">
    <text evidence="3">The sequence shown here is derived from an EMBL/GenBank/DDBJ whole genome shotgun (WGS) entry which is preliminary data.</text>
</comment>
<reference evidence="3 4" key="1">
    <citation type="submission" date="2021-03" db="EMBL/GenBank/DDBJ databases">
        <title>Winogradskyella sp. nov., isolated from costal sediment.</title>
        <authorList>
            <person name="Gao C."/>
        </authorList>
    </citation>
    <scope>NUCLEOTIDE SEQUENCE [LARGE SCALE GENOMIC DNA]</scope>
    <source>
        <strain evidence="3 4">DF17</strain>
    </source>
</reference>
<sequence>MKTINLFLLVFLFSITINAQVKADYNKDTDFEAFKTYRIVGWQENSDKILNDFDKQRILNAINAELEARSMSAVKSNADLDITLFIVVQEKTTTTAYTTYNTGMGYRGRWGWGYGGMGSANTTYSDYDYKEGTFVMDMYNGSSKELVWQGVITSKVNEKSKKREKTIPKNVKKLMKKYPIKPKK</sequence>
<feature type="signal peptide" evidence="1">
    <location>
        <begin position="1"/>
        <end position="19"/>
    </location>
</feature>
<dbReference type="InterPro" id="IPR025411">
    <property type="entry name" value="DUF4136"/>
</dbReference>
<dbReference type="Gene3D" id="3.30.160.670">
    <property type="match status" value="1"/>
</dbReference>
<evidence type="ECO:0000313" key="4">
    <source>
        <dbReference type="Proteomes" id="UP000676776"/>
    </source>
</evidence>
<feature type="chain" id="PRO_5047408124" evidence="1">
    <location>
        <begin position="20"/>
        <end position="184"/>
    </location>
</feature>
<keyword evidence="4" id="KW-1185">Reference proteome</keyword>
<evidence type="ECO:0000256" key="1">
    <source>
        <dbReference type="SAM" id="SignalP"/>
    </source>
</evidence>
<dbReference type="EMBL" id="JAGEVF010000003">
    <property type="protein sequence ID" value="MBO3116231.1"/>
    <property type="molecule type" value="Genomic_DNA"/>
</dbReference>
<evidence type="ECO:0000313" key="3">
    <source>
        <dbReference type="EMBL" id="MBO3116231.1"/>
    </source>
</evidence>
<feature type="domain" description="DUF4136" evidence="2">
    <location>
        <begin position="21"/>
        <end position="179"/>
    </location>
</feature>
<protein>
    <submittedName>
        <fullName evidence="3">DUF4136 domain-containing protein</fullName>
    </submittedName>
</protein>
<organism evidence="3 4">
    <name type="scientific">Winogradskyella pelagia</name>
    <dbReference type="NCBI Taxonomy" id="2819984"/>
    <lineage>
        <taxon>Bacteria</taxon>
        <taxon>Pseudomonadati</taxon>
        <taxon>Bacteroidota</taxon>
        <taxon>Flavobacteriia</taxon>
        <taxon>Flavobacteriales</taxon>
        <taxon>Flavobacteriaceae</taxon>
        <taxon>Winogradskyella</taxon>
    </lineage>
</organism>
<dbReference type="RefSeq" id="WP_208153157.1">
    <property type="nucleotide sequence ID" value="NZ_JAGEVF010000003.1"/>
</dbReference>